<organism evidence="2 3">
    <name type="scientific">Pseudo-nitzschia multistriata</name>
    <dbReference type="NCBI Taxonomy" id="183589"/>
    <lineage>
        <taxon>Eukaryota</taxon>
        <taxon>Sar</taxon>
        <taxon>Stramenopiles</taxon>
        <taxon>Ochrophyta</taxon>
        <taxon>Bacillariophyta</taxon>
        <taxon>Bacillariophyceae</taxon>
        <taxon>Bacillariophycidae</taxon>
        <taxon>Bacillariales</taxon>
        <taxon>Bacillariaceae</taxon>
        <taxon>Pseudo-nitzschia</taxon>
    </lineage>
</organism>
<dbReference type="Pfam" id="PF19279">
    <property type="entry name" value="YegS_C"/>
    <property type="match status" value="1"/>
</dbReference>
<dbReference type="InterPro" id="IPR050187">
    <property type="entry name" value="Lipid_Phosphate_FormReg"/>
</dbReference>
<proteinExistence type="predicted"/>
<sequence>MPPLGDPLSNSEGWITFEDEFILFWASQVTHAGEHMFHAPPCKVNDGVFHIMIVRGNVSRLRLALILLSMEHGAHFGMSGVEFIECSAFRLEPLTEGSFNDLDGEVIESGDIQAAVLPSSIQAYCMPQYTC</sequence>
<evidence type="ECO:0000313" key="3">
    <source>
        <dbReference type="Proteomes" id="UP000291116"/>
    </source>
</evidence>
<reference evidence="2 3" key="1">
    <citation type="submission" date="2019-01" db="EMBL/GenBank/DDBJ databases">
        <authorList>
            <person name="Ferrante I. M."/>
        </authorList>
    </citation>
    <scope>NUCLEOTIDE SEQUENCE [LARGE SCALE GENOMIC DNA]</scope>
    <source>
        <strain evidence="2 3">B856</strain>
    </source>
</reference>
<dbReference type="GO" id="GO:0016020">
    <property type="term" value="C:membrane"/>
    <property type="evidence" value="ECO:0007669"/>
    <property type="project" value="TreeGrafter"/>
</dbReference>
<dbReference type="Proteomes" id="UP000291116">
    <property type="component" value="Unassembled WGS sequence"/>
</dbReference>
<dbReference type="SUPFAM" id="SSF111331">
    <property type="entry name" value="NAD kinase/diacylglycerol kinase-like"/>
    <property type="match status" value="1"/>
</dbReference>
<dbReference type="InterPro" id="IPR016064">
    <property type="entry name" value="NAD/diacylglycerol_kinase_sf"/>
</dbReference>
<accession>A0A448ZSH4</accession>
<dbReference type="GO" id="GO:0046512">
    <property type="term" value="P:sphingosine biosynthetic process"/>
    <property type="evidence" value="ECO:0007669"/>
    <property type="project" value="TreeGrafter"/>
</dbReference>
<evidence type="ECO:0000259" key="1">
    <source>
        <dbReference type="Pfam" id="PF19279"/>
    </source>
</evidence>
<dbReference type="InterPro" id="IPR045540">
    <property type="entry name" value="YegS/DAGK_C"/>
</dbReference>
<dbReference type="AlphaFoldDB" id="A0A448ZSH4"/>
<feature type="domain" description="YegS/DAGK C-terminal" evidence="1">
    <location>
        <begin position="27"/>
        <end position="122"/>
    </location>
</feature>
<dbReference type="GO" id="GO:0016773">
    <property type="term" value="F:phosphotransferase activity, alcohol group as acceptor"/>
    <property type="evidence" value="ECO:0007669"/>
    <property type="project" value="UniProtKB-ARBA"/>
</dbReference>
<dbReference type="PANTHER" id="PTHR12358">
    <property type="entry name" value="SPHINGOSINE KINASE"/>
    <property type="match status" value="1"/>
</dbReference>
<dbReference type="OrthoDB" id="3853857at2759"/>
<gene>
    <name evidence="2" type="ORF">PSNMU_V1.4_AUG-EV-PASAV3_0121300</name>
</gene>
<dbReference type="Gene3D" id="2.60.200.40">
    <property type="match status" value="1"/>
</dbReference>
<dbReference type="GO" id="GO:0001727">
    <property type="term" value="F:lipid kinase activity"/>
    <property type="evidence" value="ECO:0007669"/>
    <property type="project" value="UniProtKB-ARBA"/>
</dbReference>
<protein>
    <recommendedName>
        <fullName evidence="1">YegS/DAGK C-terminal domain-containing protein</fullName>
    </recommendedName>
</protein>
<dbReference type="EMBL" id="CAACVS010000679">
    <property type="protein sequence ID" value="VEU44956.1"/>
    <property type="molecule type" value="Genomic_DNA"/>
</dbReference>
<keyword evidence="3" id="KW-1185">Reference proteome</keyword>
<name>A0A448ZSH4_9STRA</name>
<dbReference type="GO" id="GO:0005737">
    <property type="term" value="C:cytoplasm"/>
    <property type="evidence" value="ECO:0007669"/>
    <property type="project" value="TreeGrafter"/>
</dbReference>
<evidence type="ECO:0000313" key="2">
    <source>
        <dbReference type="EMBL" id="VEU44956.1"/>
    </source>
</evidence>
<dbReference type="PANTHER" id="PTHR12358:SF31">
    <property type="entry name" value="ACYLGLYCEROL KINASE, MITOCHONDRIAL"/>
    <property type="match status" value="1"/>
</dbReference>